<accession>A0A225VK12</accession>
<organism evidence="2 3">
    <name type="scientific">Phytophthora megakarya</name>
    <dbReference type="NCBI Taxonomy" id="4795"/>
    <lineage>
        <taxon>Eukaryota</taxon>
        <taxon>Sar</taxon>
        <taxon>Stramenopiles</taxon>
        <taxon>Oomycota</taxon>
        <taxon>Peronosporomycetes</taxon>
        <taxon>Peronosporales</taxon>
        <taxon>Peronosporaceae</taxon>
        <taxon>Phytophthora</taxon>
    </lineage>
</organism>
<gene>
    <name evidence="2" type="ORF">PHMEG_00022109</name>
</gene>
<comment type="caution">
    <text evidence="2">The sequence shown here is derived from an EMBL/GenBank/DDBJ whole genome shotgun (WGS) entry which is preliminary data.</text>
</comment>
<evidence type="ECO:0000259" key="1">
    <source>
        <dbReference type="Pfam" id="PF17921"/>
    </source>
</evidence>
<dbReference type="Pfam" id="PF17921">
    <property type="entry name" value="Integrase_H2C2"/>
    <property type="match status" value="1"/>
</dbReference>
<evidence type="ECO:0000313" key="2">
    <source>
        <dbReference type="EMBL" id="OWZ05743.1"/>
    </source>
</evidence>
<sequence length="97" mass="11092">MLESLKATLTWPGMTISVRSWVRNCKQCAWNKDRGPRCGKLPIFDGPFRVHGVRSDGILVINKGHYHEKIYMRRAKPFQSATMGEDVVPDDTMRDGE</sequence>
<feature type="domain" description="Integrase zinc-binding" evidence="1">
    <location>
        <begin position="1"/>
        <end position="33"/>
    </location>
</feature>
<dbReference type="InterPro" id="IPR041588">
    <property type="entry name" value="Integrase_H2C2"/>
</dbReference>
<dbReference type="OrthoDB" id="108378at2759"/>
<dbReference type="EMBL" id="NBNE01004273">
    <property type="protein sequence ID" value="OWZ05743.1"/>
    <property type="molecule type" value="Genomic_DNA"/>
</dbReference>
<protein>
    <recommendedName>
        <fullName evidence="1">Integrase zinc-binding domain-containing protein</fullName>
    </recommendedName>
</protein>
<evidence type="ECO:0000313" key="3">
    <source>
        <dbReference type="Proteomes" id="UP000198211"/>
    </source>
</evidence>
<dbReference type="AlphaFoldDB" id="A0A225VK12"/>
<dbReference type="Proteomes" id="UP000198211">
    <property type="component" value="Unassembled WGS sequence"/>
</dbReference>
<proteinExistence type="predicted"/>
<name>A0A225VK12_9STRA</name>
<keyword evidence="3" id="KW-1185">Reference proteome</keyword>
<reference evidence="3" key="1">
    <citation type="submission" date="2017-03" db="EMBL/GenBank/DDBJ databases">
        <title>Phytopthora megakarya and P. palmivora, two closely related causual agents of cacao black pod achieved similar genome size and gene model numbers by different mechanisms.</title>
        <authorList>
            <person name="Ali S."/>
            <person name="Shao J."/>
            <person name="Larry D.J."/>
            <person name="Kronmiller B."/>
            <person name="Shen D."/>
            <person name="Strem M.D."/>
            <person name="Melnick R.L."/>
            <person name="Guiltinan M.J."/>
            <person name="Tyler B.M."/>
            <person name="Meinhardt L.W."/>
            <person name="Bailey B.A."/>
        </authorList>
    </citation>
    <scope>NUCLEOTIDE SEQUENCE [LARGE SCALE GENOMIC DNA]</scope>
    <source>
        <strain evidence="3">zdho120</strain>
    </source>
</reference>